<accession>A0AAU9IJH7</accession>
<dbReference type="PANTHER" id="PTHR10540">
    <property type="entry name" value="EUKARYOTIC TRANSLATION INITIATION FACTOR 3 SUBUNIT F-RELATED"/>
    <property type="match status" value="1"/>
</dbReference>
<evidence type="ECO:0000256" key="2">
    <source>
        <dbReference type="ARBA" id="ARBA00022942"/>
    </source>
</evidence>
<keyword evidence="5" id="KW-1185">Reference proteome</keyword>
<evidence type="ECO:0000259" key="3">
    <source>
        <dbReference type="PROSITE" id="PS50249"/>
    </source>
</evidence>
<dbReference type="PANTHER" id="PTHR10540:SF7">
    <property type="entry name" value="26S PROTEASOME NON-ATPASE REGULATORY SUBUNIT 7"/>
    <property type="match status" value="1"/>
</dbReference>
<comment type="similarity">
    <text evidence="1">Belongs to the peptidase M67A family.</text>
</comment>
<reference evidence="4" key="1">
    <citation type="submission" date="2021-09" db="EMBL/GenBank/DDBJ databases">
        <authorList>
            <consortium name="AG Swart"/>
            <person name="Singh M."/>
            <person name="Singh A."/>
            <person name="Seah K."/>
            <person name="Emmerich C."/>
        </authorList>
    </citation>
    <scope>NUCLEOTIDE SEQUENCE</scope>
    <source>
        <strain evidence="4">ATCC30299</strain>
    </source>
</reference>
<dbReference type="GO" id="GO:0043161">
    <property type="term" value="P:proteasome-mediated ubiquitin-dependent protein catabolic process"/>
    <property type="evidence" value="ECO:0007669"/>
    <property type="project" value="TreeGrafter"/>
</dbReference>
<evidence type="ECO:0000313" key="5">
    <source>
        <dbReference type="Proteomes" id="UP001162131"/>
    </source>
</evidence>
<dbReference type="InterPro" id="IPR037518">
    <property type="entry name" value="MPN"/>
</dbReference>
<gene>
    <name evidence="4" type="ORF">BSTOLATCC_MIC8614</name>
</gene>
<dbReference type="PROSITE" id="PS50249">
    <property type="entry name" value="MPN"/>
    <property type="match status" value="1"/>
</dbReference>
<dbReference type="Gene3D" id="3.40.140.10">
    <property type="entry name" value="Cytidine Deaminase, domain 2"/>
    <property type="match status" value="1"/>
</dbReference>
<dbReference type="InterPro" id="IPR024969">
    <property type="entry name" value="EIF3F/CSN6-like_C"/>
</dbReference>
<evidence type="ECO:0000313" key="4">
    <source>
        <dbReference type="EMBL" id="CAG9313342.1"/>
    </source>
</evidence>
<dbReference type="Proteomes" id="UP001162131">
    <property type="component" value="Unassembled WGS sequence"/>
</dbReference>
<organism evidence="4 5">
    <name type="scientific">Blepharisma stoltei</name>
    <dbReference type="NCBI Taxonomy" id="1481888"/>
    <lineage>
        <taxon>Eukaryota</taxon>
        <taxon>Sar</taxon>
        <taxon>Alveolata</taxon>
        <taxon>Ciliophora</taxon>
        <taxon>Postciliodesmatophora</taxon>
        <taxon>Heterotrichea</taxon>
        <taxon>Heterotrichida</taxon>
        <taxon>Blepharismidae</taxon>
        <taxon>Blepharisma</taxon>
    </lineage>
</organism>
<dbReference type="Pfam" id="PF01398">
    <property type="entry name" value="JAB"/>
    <property type="match status" value="1"/>
</dbReference>
<dbReference type="Pfam" id="PF13012">
    <property type="entry name" value="MitMem_reg"/>
    <property type="match status" value="1"/>
</dbReference>
<dbReference type="GO" id="GO:0005838">
    <property type="term" value="C:proteasome regulatory particle"/>
    <property type="evidence" value="ECO:0007669"/>
    <property type="project" value="InterPro"/>
</dbReference>
<name>A0AAU9IJH7_9CILI</name>
<dbReference type="GO" id="GO:0008237">
    <property type="term" value="F:metallopeptidase activity"/>
    <property type="evidence" value="ECO:0007669"/>
    <property type="project" value="InterPro"/>
</dbReference>
<feature type="domain" description="MPN" evidence="3">
    <location>
        <begin position="7"/>
        <end position="146"/>
    </location>
</feature>
<sequence>MQKIEEVVVHPLVLLSVVDHFNRVAKEMSNKRVAGVLLGEVWKGRLDVSNSFAVPFEEDSQDPKVWFLDHNYLEEMFGMYKRINAKEKIVGWYSTGPGVKAPDVQINESFKQYVPNPMLVVIDVKAAETLELPAQAYYSKEEVNEDGNIVKNFVHVPTLLGASEAEDVGVEHLLRDVRDVAATSLATETQHKIAALKAMLSRLTEIQDYLQEVLNGRKANNEIFHKLQEVLNLLPNTNVLNQAFAVDENNSYLSLYLASITRTVLSLHSLITNKTKK</sequence>
<dbReference type="InterPro" id="IPR000555">
    <property type="entry name" value="JAMM/MPN+_dom"/>
</dbReference>
<keyword evidence="2" id="KW-0647">Proteasome</keyword>
<dbReference type="AlphaFoldDB" id="A0AAU9IJH7"/>
<dbReference type="InterPro" id="IPR033858">
    <property type="entry name" value="MPN_RPN7_8"/>
</dbReference>
<proteinExistence type="inferred from homology"/>
<dbReference type="SMART" id="SM00232">
    <property type="entry name" value="JAB_MPN"/>
    <property type="match status" value="1"/>
</dbReference>
<evidence type="ECO:0000256" key="1">
    <source>
        <dbReference type="ARBA" id="ARBA00008568"/>
    </source>
</evidence>
<protein>
    <recommendedName>
        <fullName evidence="3">MPN domain-containing protein</fullName>
    </recommendedName>
</protein>
<dbReference type="EMBL" id="CAJZBQ010000010">
    <property type="protein sequence ID" value="CAG9313342.1"/>
    <property type="molecule type" value="Genomic_DNA"/>
</dbReference>
<comment type="caution">
    <text evidence="4">The sequence shown here is derived from an EMBL/GenBank/DDBJ whole genome shotgun (WGS) entry which is preliminary data.</text>
</comment>
<dbReference type="CDD" id="cd08062">
    <property type="entry name" value="MPN_RPN7_8"/>
    <property type="match status" value="1"/>
</dbReference>